<evidence type="ECO:0008006" key="6">
    <source>
        <dbReference type="Google" id="ProtNLM"/>
    </source>
</evidence>
<dbReference type="SMART" id="SM00086">
    <property type="entry name" value="PAC"/>
    <property type="match status" value="3"/>
</dbReference>
<evidence type="ECO:0000259" key="2">
    <source>
        <dbReference type="PROSITE" id="PS50113"/>
    </source>
</evidence>
<dbReference type="Gene3D" id="3.30.70.270">
    <property type="match status" value="1"/>
</dbReference>
<reference evidence="4 5" key="1">
    <citation type="submission" date="2013-08" db="EMBL/GenBank/DDBJ databases">
        <authorList>
            <person name="Huang J."/>
            <person name="Wang G."/>
        </authorList>
    </citation>
    <scope>NUCLEOTIDE SEQUENCE [LARGE SCALE GENOMIC DNA]</scope>
    <source>
        <strain evidence="4 5">BH030004</strain>
    </source>
</reference>
<dbReference type="InterPro" id="IPR052155">
    <property type="entry name" value="Biofilm_reg_signaling"/>
</dbReference>
<dbReference type="AlphaFoldDB" id="A0A0A5GIN6"/>
<dbReference type="NCBIfam" id="TIGR00229">
    <property type="entry name" value="sensory_box"/>
    <property type="match status" value="3"/>
</dbReference>
<dbReference type="STRING" id="1385511.GCA_000425225_00129"/>
<keyword evidence="5" id="KW-1185">Reference proteome</keyword>
<dbReference type="EMBL" id="AVPF01000001">
    <property type="protein sequence ID" value="KGX91884.1"/>
    <property type="molecule type" value="Genomic_DNA"/>
</dbReference>
<dbReference type="PROSITE" id="PS50113">
    <property type="entry name" value="PAC"/>
    <property type="match status" value="2"/>
</dbReference>
<dbReference type="PANTHER" id="PTHR44757:SF2">
    <property type="entry name" value="BIOFILM ARCHITECTURE MAINTENANCE PROTEIN MBAA"/>
    <property type="match status" value="1"/>
</dbReference>
<comment type="caution">
    <text evidence="4">The sequence shown here is derived from an EMBL/GenBank/DDBJ whole genome shotgun (WGS) entry which is preliminary data.</text>
</comment>
<evidence type="ECO:0000313" key="4">
    <source>
        <dbReference type="EMBL" id="KGX91884.1"/>
    </source>
</evidence>
<dbReference type="InterPro" id="IPR013767">
    <property type="entry name" value="PAS_fold"/>
</dbReference>
<dbReference type="SMART" id="SM00091">
    <property type="entry name" value="PAS"/>
    <property type="match status" value="3"/>
</dbReference>
<dbReference type="eggNOG" id="COG2199">
    <property type="taxonomic scope" value="Bacteria"/>
</dbReference>
<dbReference type="InterPro" id="IPR000160">
    <property type="entry name" value="GGDEF_dom"/>
</dbReference>
<dbReference type="InterPro" id="IPR001610">
    <property type="entry name" value="PAC"/>
</dbReference>
<dbReference type="Pfam" id="PF08448">
    <property type="entry name" value="PAS_4"/>
    <property type="match status" value="2"/>
</dbReference>
<dbReference type="CDD" id="cd00130">
    <property type="entry name" value="PAS"/>
    <property type="match status" value="2"/>
</dbReference>
<dbReference type="Proteomes" id="UP000030403">
    <property type="component" value="Unassembled WGS sequence"/>
</dbReference>
<dbReference type="InterPro" id="IPR029787">
    <property type="entry name" value="Nucleotide_cyclase"/>
</dbReference>
<dbReference type="InterPro" id="IPR013656">
    <property type="entry name" value="PAS_4"/>
</dbReference>
<feature type="domain" description="PAC" evidence="2">
    <location>
        <begin position="85"/>
        <end position="140"/>
    </location>
</feature>
<dbReference type="InterPro" id="IPR035965">
    <property type="entry name" value="PAS-like_dom_sf"/>
</dbReference>
<organism evidence="4 5">
    <name type="scientific">Pontibacillus marinus BH030004 = DSM 16465</name>
    <dbReference type="NCBI Taxonomy" id="1385511"/>
    <lineage>
        <taxon>Bacteria</taxon>
        <taxon>Bacillati</taxon>
        <taxon>Bacillota</taxon>
        <taxon>Bacilli</taxon>
        <taxon>Bacillales</taxon>
        <taxon>Bacillaceae</taxon>
        <taxon>Pontibacillus</taxon>
    </lineage>
</organism>
<dbReference type="NCBIfam" id="TIGR00254">
    <property type="entry name" value="GGDEF"/>
    <property type="match status" value="1"/>
</dbReference>
<dbReference type="SUPFAM" id="SSF55073">
    <property type="entry name" value="Nucleotide cyclase"/>
    <property type="match status" value="1"/>
</dbReference>
<feature type="domain" description="PAS" evidence="1">
    <location>
        <begin position="266"/>
        <end position="336"/>
    </location>
</feature>
<dbReference type="InterPro" id="IPR000014">
    <property type="entry name" value="PAS"/>
</dbReference>
<sequence length="575" mass="66546">MFSTLKHYQHLNLIFNSIQDMVFLIEVQKDGTFRYKNVNNAAIKQSNLPKDLIGKTIHEVMPTTSADIITENYQNAVQSKKEVSYEAEIFIHDEDPSQFKKRYFESRVTPVFNDQDQCEYLISITHDVTERKEHEQKLRLEKAKLDIIFNHAADAVFTFDSKGGYVTVNPGFTRLLGWEEEELLNDPSLSIIPDEYKDDFNNIVEKLTNGEVIENHLSKRLTKEGNTIDVISSYTPIMENGKFLGGVAMYKDISELKRMTEQLRDSELRYRQIADHVSDLVTVIDKNGTTLYASPSHQDILGLPPDFYLDKSILTFSHGDDMNNIQHFMDSIIQTKQSQSVEFRRITKDRETIWIEAKGTPVLDISGNVDRIIMISRDIGKLKQREEAFKHQALHDHLTNLPNRRMFDNALDTEMEKVKRSKKPLAVFALDCDHFKDINDNYGHEVGDEVLKEFANRIKHNVSERSIVSRIGGDEFLILQPDIRKKEDATSTAKSILSSMNTPFQIGHLTILVGTSIGISFYYGDEISEENLLKQADDALYEAKQRGRDRFRVYAERKQYSLWQRIKHFFRLRGR</sequence>
<dbReference type="Pfam" id="PF00990">
    <property type="entry name" value="GGDEF"/>
    <property type="match status" value="1"/>
</dbReference>
<dbReference type="PROSITE" id="PS50887">
    <property type="entry name" value="GGDEF"/>
    <property type="match status" value="1"/>
</dbReference>
<feature type="domain" description="PAS" evidence="1">
    <location>
        <begin position="141"/>
        <end position="211"/>
    </location>
</feature>
<accession>A0A0A5GIN6</accession>
<name>A0A0A5GIN6_9BACI</name>
<dbReference type="InterPro" id="IPR043128">
    <property type="entry name" value="Rev_trsase/Diguanyl_cyclase"/>
</dbReference>
<evidence type="ECO:0000259" key="1">
    <source>
        <dbReference type="PROSITE" id="PS50112"/>
    </source>
</evidence>
<evidence type="ECO:0000259" key="3">
    <source>
        <dbReference type="PROSITE" id="PS50887"/>
    </source>
</evidence>
<dbReference type="SUPFAM" id="SSF55785">
    <property type="entry name" value="PYP-like sensor domain (PAS domain)"/>
    <property type="match status" value="3"/>
</dbReference>
<dbReference type="RefSeq" id="WP_027445210.1">
    <property type="nucleotide sequence ID" value="NZ_AULJ01000001.1"/>
</dbReference>
<dbReference type="CDD" id="cd01949">
    <property type="entry name" value="GGDEF"/>
    <property type="match status" value="1"/>
</dbReference>
<dbReference type="SMART" id="SM00267">
    <property type="entry name" value="GGDEF"/>
    <property type="match status" value="1"/>
</dbReference>
<dbReference type="Gene3D" id="3.30.450.20">
    <property type="entry name" value="PAS domain"/>
    <property type="match status" value="3"/>
</dbReference>
<dbReference type="Pfam" id="PF00989">
    <property type="entry name" value="PAS"/>
    <property type="match status" value="1"/>
</dbReference>
<evidence type="ECO:0000313" key="5">
    <source>
        <dbReference type="Proteomes" id="UP000030403"/>
    </source>
</evidence>
<dbReference type="InterPro" id="IPR000700">
    <property type="entry name" value="PAS-assoc_C"/>
</dbReference>
<dbReference type="FunFam" id="3.30.70.270:FF:000001">
    <property type="entry name" value="Diguanylate cyclase domain protein"/>
    <property type="match status" value="1"/>
</dbReference>
<gene>
    <name evidence="4" type="ORF">N783_00630</name>
</gene>
<feature type="domain" description="PAC" evidence="2">
    <location>
        <begin position="339"/>
        <end position="391"/>
    </location>
</feature>
<feature type="domain" description="GGDEF" evidence="3">
    <location>
        <begin position="423"/>
        <end position="556"/>
    </location>
</feature>
<dbReference type="PROSITE" id="PS50112">
    <property type="entry name" value="PAS"/>
    <property type="match status" value="2"/>
</dbReference>
<dbReference type="PANTHER" id="PTHR44757">
    <property type="entry name" value="DIGUANYLATE CYCLASE DGCP"/>
    <property type="match status" value="1"/>
</dbReference>
<protein>
    <recommendedName>
        <fullName evidence="6">Diguanylate cyclase</fullName>
    </recommendedName>
</protein>
<dbReference type="GO" id="GO:0006355">
    <property type="term" value="P:regulation of DNA-templated transcription"/>
    <property type="evidence" value="ECO:0007669"/>
    <property type="project" value="InterPro"/>
</dbReference>
<proteinExistence type="predicted"/>
<dbReference type="OrthoDB" id="9759607at2"/>